<gene>
    <name evidence="2" type="ORF">X474_23345</name>
</gene>
<evidence type="ECO:0000259" key="1">
    <source>
        <dbReference type="PROSITE" id="PS51192"/>
    </source>
</evidence>
<dbReference type="RefSeq" id="WP_044351785.1">
    <property type="nucleotide sequence ID" value="NZ_AZAC01000048.1"/>
</dbReference>
<dbReference type="GO" id="GO:0005524">
    <property type="term" value="F:ATP binding"/>
    <property type="evidence" value="ECO:0007669"/>
    <property type="project" value="UniProtKB-KW"/>
</dbReference>
<proteinExistence type="predicted"/>
<keyword evidence="2" id="KW-0378">Hydrolase</keyword>
<dbReference type="InterPro" id="IPR007409">
    <property type="entry name" value="Restrct_endonuc_type1_HsdR_N"/>
</dbReference>
<feature type="domain" description="Helicase ATP-binding" evidence="1">
    <location>
        <begin position="289"/>
        <end position="484"/>
    </location>
</feature>
<keyword evidence="2" id="KW-0067">ATP-binding</keyword>
<evidence type="ECO:0000313" key="2">
    <source>
        <dbReference type="EMBL" id="KIX11664.1"/>
    </source>
</evidence>
<dbReference type="EMBL" id="AZAC01000048">
    <property type="protein sequence ID" value="KIX11664.1"/>
    <property type="molecule type" value="Genomic_DNA"/>
</dbReference>
<name>A0A0D2J0A1_9BACT</name>
<dbReference type="InterPro" id="IPR040980">
    <property type="entry name" value="SWI2_SNF2"/>
</dbReference>
<accession>A0A0D2J0A1</accession>
<dbReference type="GO" id="GO:0009035">
    <property type="term" value="F:type I site-specific deoxyribonuclease activity"/>
    <property type="evidence" value="ECO:0007669"/>
    <property type="project" value="UniProtKB-EC"/>
</dbReference>
<dbReference type="PROSITE" id="PS51192">
    <property type="entry name" value="HELICASE_ATP_BIND_1"/>
    <property type="match status" value="1"/>
</dbReference>
<keyword evidence="3" id="KW-1185">Reference proteome</keyword>
<dbReference type="STRING" id="1429043.X474_23345"/>
<organism evidence="2 3">
    <name type="scientific">Dethiosulfatarculus sandiegensis</name>
    <dbReference type="NCBI Taxonomy" id="1429043"/>
    <lineage>
        <taxon>Bacteria</taxon>
        <taxon>Pseudomonadati</taxon>
        <taxon>Thermodesulfobacteriota</taxon>
        <taxon>Desulfarculia</taxon>
        <taxon>Desulfarculales</taxon>
        <taxon>Desulfarculaceae</taxon>
        <taxon>Dethiosulfatarculus</taxon>
    </lineage>
</organism>
<dbReference type="Pfam" id="PF18766">
    <property type="entry name" value="SWI2_SNF2"/>
    <property type="match status" value="1"/>
</dbReference>
<sequence length="993" mass="112420">MKTTDTSEKGLETLIVASLVNEAGYVQGNPQDYDREHAVDLAKLLEFLEITQPETLEQLGIGREGPKRTKFLHRLQGEIAKRGVIEVLRGGIKHDSASIDLFYGTPSPGNKKAAEFFDKNIFSVTRQIHYSRNETQLSLDLAVFINGLPIATFELKNKLTKQSVEDAVQQYKNDRDPKELLFQFGRCAVHFAVDDHEVRMCTHLKGKQSWFLPFNKGHNDGAGNPPNPHGLATDYLWKTILTKERLTDILENYAQIVVEKDPKTGKRTYKQIFPRYHQLKVVRMLLADAEQSGPGKKYLIQHSAGSGKSNSIAWLAHQLIGLENGGSPVFDSVIVVTDRLVLDKQIKDTIKQFSQVKSTVGHAEHSGDLRGFLQSGKKIIITTVFKFPIILDDIGNQHRGNKFAILIDEAHSSQGGQTAGKMNIALAEVQETAEDEQETTEDKINKIMEGRKMLSNASYFAFTATPKNKTLEIFGTEDPQADDNVKHHPFHSYTMKQAIQEGFILDVLKNYTPVESYYRLTKTVEDDPLFDTKRAQKKLRGYVEGHQKAISDKTEIMVDHFHAQVIGHRKIGGMARAMVITSGIKRAIQYFKAFQSYLKTRKSPYQAIVAFSGKQEYNGDKVTEATMNGFPSNQIPEMIRKDPYRFLIVADKFQTGYDEPLLHTMYVDKALSGVKAVQTLSRLNRAHPQKRDTFVLDFYNDIDTIQKSFDPYYRTTILSGQTDPNKLHDLKFDLDNYQVYSQEQIDEFVELYLNEADRDQLDIYLDACKDTYENELDEDGQVDFKGKAKAFVRTYGFLASILSYTNADWEKLSIFLNFLIPKLPAPKTDDLSEGILQTVDMDSYRVEVQAKLDIALADEDSEVEPVPTSGGGRKPEPELDQLSNIIKAFNDQFGNIEWKDHDKIQKVIAEELPAKVGADPAYQNAMKNNDKKTARIEHDAALQREMIKLLADHTELYRQFSDNPSFKKWLSDTNFGATYKTPAGGDTTHSKQA</sequence>
<dbReference type="InterPro" id="IPR027417">
    <property type="entry name" value="P-loop_NTPase"/>
</dbReference>
<dbReference type="Gene3D" id="3.40.50.300">
    <property type="entry name" value="P-loop containing nucleotide triphosphate hydrolases"/>
    <property type="match status" value="3"/>
</dbReference>
<keyword evidence="2" id="KW-0547">Nucleotide-binding</keyword>
<protein>
    <submittedName>
        <fullName evidence="2">DEAD/DEAH box helicase</fullName>
    </submittedName>
</protein>
<evidence type="ECO:0000313" key="3">
    <source>
        <dbReference type="Proteomes" id="UP000032233"/>
    </source>
</evidence>
<dbReference type="PANTHER" id="PTHR42927:SF1">
    <property type="entry name" value="HELICASE SUPERFAMILY 1 AND 2 DOMAIN-CONTAINING PROTEIN"/>
    <property type="match status" value="1"/>
</dbReference>
<dbReference type="CDD" id="cd22332">
    <property type="entry name" value="HsdR_N"/>
    <property type="match status" value="1"/>
</dbReference>
<dbReference type="SUPFAM" id="SSF52540">
    <property type="entry name" value="P-loop containing nucleoside triphosphate hydrolases"/>
    <property type="match status" value="1"/>
</dbReference>
<dbReference type="InterPro" id="IPR055180">
    <property type="entry name" value="HsdR_RecA-like_helicase_dom_2"/>
</dbReference>
<dbReference type="PATRIC" id="fig|1429043.3.peg.4938"/>
<dbReference type="InterPro" id="IPR014001">
    <property type="entry name" value="Helicase_ATP-bd"/>
</dbReference>
<reference evidence="2 3" key="1">
    <citation type="submission" date="2013-11" db="EMBL/GenBank/DDBJ databases">
        <title>Metagenomic analysis of a methanogenic consortium involved in long chain n-alkane degradation.</title>
        <authorList>
            <person name="Davidova I.A."/>
            <person name="Callaghan A.V."/>
            <person name="Wawrik B."/>
            <person name="Pruitt S."/>
            <person name="Marks C."/>
            <person name="Duncan K.E."/>
            <person name="Suflita J.M."/>
        </authorList>
    </citation>
    <scope>NUCLEOTIDE SEQUENCE [LARGE SCALE GENOMIC DNA]</scope>
    <source>
        <strain evidence="2 3">SPR</strain>
    </source>
</reference>
<dbReference type="Gene3D" id="3.90.1570.50">
    <property type="match status" value="1"/>
</dbReference>
<dbReference type="InParanoid" id="A0A0D2J0A1"/>
<dbReference type="PANTHER" id="PTHR42927">
    <property type="entry name" value="HELICASE SUPERFAMILY 1 AND 2 DOMAIN-CONTAINING PROTEIN"/>
    <property type="match status" value="1"/>
</dbReference>
<dbReference type="AlphaFoldDB" id="A0A0D2J0A1"/>
<comment type="caution">
    <text evidence="2">The sequence shown here is derived from an EMBL/GenBank/DDBJ whole genome shotgun (WGS) entry which is preliminary data.</text>
</comment>
<dbReference type="GO" id="GO:0009307">
    <property type="term" value="P:DNA restriction-modification system"/>
    <property type="evidence" value="ECO:0007669"/>
    <property type="project" value="UniProtKB-KW"/>
</dbReference>
<dbReference type="GO" id="GO:0004386">
    <property type="term" value="F:helicase activity"/>
    <property type="evidence" value="ECO:0007669"/>
    <property type="project" value="UniProtKB-KW"/>
</dbReference>
<dbReference type="Proteomes" id="UP000032233">
    <property type="component" value="Unassembled WGS sequence"/>
</dbReference>
<dbReference type="Pfam" id="PF04313">
    <property type="entry name" value="HSDR_N"/>
    <property type="match status" value="1"/>
</dbReference>
<dbReference type="Pfam" id="PF22679">
    <property type="entry name" value="T1R_D3-like"/>
    <property type="match status" value="1"/>
</dbReference>
<dbReference type="OrthoDB" id="9758243at2"/>
<dbReference type="SMART" id="SM00487">
    <property type="entry name" value="DEXDc"/>
    <property type="match status" value="1"/>
</dbReference>
<keyword evidence="2" id="KW-0347">Helicase</keyword>
<dbReference type="GO" id="GO:0003677">
    <property type="term" value="F:DNA binding"/>
    <property type="evidence" value="ECO:0007669"/>
    <property type="project" value="UniProtKB-KW"/>
</dbReference>